<keyword evidence="4" id="KW-1133">Transmembrane helix</keyword>
<evidence type="ECO:0000256" key="4">
    <source>
        <dbReference type="SAM" id="Phobius"/>
    </source>
</evidence>
<feature type="region of interest" description="Disordered" evidence="3">
    <location>
        <begin position="1"/>
        <end position="38"/>
    </location>
</feature>
<evidence type="ECO:0000256" key="3">
    <source>
        <dbReference type="SAM" id="MobiDB-lite"/>
    </source>
</evidence>
<evidence type="ECO:0000256" key="1">
    <source>
        <dbReference type="ARBA" id="ARBA00004141"/>
    </source>
</evidence>
<dbReference type="GO" id="GO:0008381">
    <property type="term" value="F:mechanosensitive monoatomic ion channel activity"/>
    <property type="evidence" value="ECO:0007669"/>
    <property type="project" value="TreeGrafter"/>
</dbReference>
<reference evidence="5 6" key="1">
    <citation type="journal article" date="2020" name="Mol. Plant">
        <title>The Chromosome-Based Rubber Tree Genome Provides New Insights into Spurge Genome Evolution and Rubber Biosynthesis.</title>
        <authorList>
            <person name="Liu J."/>
            <person name="Shi C."/>
            <person name="Shi C.C."/>
            <person name="Li W."/>
            <person name="Zhang Q.J."/>
            <person name="Zhang Y."/>
            <person name="Li K."/>
            <person name="Lu H.F."/>
            <person name="Shi C."/>
            <person name="Zhu S.T."/>
            <person name="Xiao Z.Y."/>
            <person name="Nan H."/>
            <person name="Yue Y."/>
            <person name="Zhu X.G."/>
            <person name="Wu Y."/>
            <person name="Hong X.N."/>
            <person name="Fan G.Y."/>
            <person name="Tong Y."/>
            <person name="Zhang D."/>
            <person name="Mao C.L."/>
            <person name="Liu Y.L."/>
            <person name="Hao S.J."/>
            <person name="Liu W.Q."/>
            <person name="Lv M.Q."/>
            <person name="Zhang H.B."/>
            <person name="Liu Y."/>
            <person name="Hu-Tang G.R."/>
            <person name="Wang J.P."/>
            <person name="Wang J.H."/>
            <person name="Sun Y.H."/>
            <person name="Ni S.B."/>
            <person name="Chen W.B."/>
            <person name="Zhang X.C."/>
            <person name="Jiao Y.N."/>
            <person name="Eichler E.E."/>
            <person name="Li G.H."/>
            <person name="Liu X."/>
            <person name="Gao L.Z."/>
        </authorList>
    </citation>
    <scope>NUCLEOTIDE SEQUENCE [LARGE SCALE GENOMIC DNA]</scope>
    <source>
        <strain evidence="6">cv. GT1</strain>
        <tissue evidence="5">Leaf</tissue>
    </source>
</reference>
<comment type="subcellular location">
    <subcellularLocation>
        <location evidence="1">Membrane</location>
        <topology evidence="1">Multi-pass membrane protein</topology>
    </subcellularLocation>
</comment>
<dbReference type="EMBL" id="JAAGAX010000017">
    <property type="protein sequence ID" value="KAF2287168.1"/>
    <property type="molecule type" value="Genomic_DNA"/>
</dbReference>
<gene>
    <name evidence="5" type="ORF">GH714_038580</name>
</gene>
<feature type="transmembrane region" description="Helical" evidence="4">
    <location>
        <begin position="85"/>
        <end position="107"/>
    </location>
</feature>
<keyword evidence="4" id="KW-0812">Transmembrane</keyword>
<dbReference type="InterPro" id="IPR016688">
    <property type="entry name" value="MscS-like_plants/fungi"/>
</dbReference>
<sequence length="225" mass="25251">MADFSIPTSEEELEESETRRGSVQNPTSNMPPKARQVDHQEIKKGVKGKVVFFFLDLIAFLFIMGLLIACLTVDRLHRFVILGSGLWKWCLLMLAILCGILIAYLLVEALDSLVWKLGFDEKWANQSRATKILKDGLLGCLIGTAIWLLKTFLVYVVGSSHAHTLFGRIKKAICNRKVLISLSKKEEVTMEADGLSSDSRKQFLNLFGGCLNSSRPAILMLMEMR</sequence>
<comment type="caution">
    <text evidence="5">The sequence shown here is derived from an EMBL/GenBank/DDBJ whole genome shotgun (WGS) entry which is preliminary data.</text>
</comment>
<feature type="compositionally biased region" description="Polar residues" evidence="3">
    <location>
        <begin position="21"/>
        <end position="30"/>
    </location>
</feature>
<organism evidence="5 6">
    <name type="scientific">Hevea brasiliensis</name>
    <name type="common">Para rubber tree</name>
    <name type="synonym">Siphonia brasiliensis</name>
    <dbReference type="NCBI Taxonomy" id="3981"/>
    <lineage>
        <taxon>Eukaryota</taxon>
        <taxon>Viridiplantae</taxon>
        <taxon>Streptophyta</taxon>
        <taxon>Embryophyta</taxon>
        <taxon>Tracheophyta</taxon>
        <taxon>Spermatophyta</taxon>
        <taxon>Magnoliopsida</taxon>
        <taxon>eudicotyledons</taxon>
        <taxon>Gunneridae</taxon>
        <taxon>Pentapetalae</taxon>
        <taxon>rosids</taxon>
        <taxon>fabids</taxon>
        <taxon>Malpighiales</taxon>
        <taxon>Euphorbiaceae</taxon>
        <taxon>Crotonoideae</taxon>
        <taxon>Micrandreae</taxon>
        <taxon>Hevea</taxon>
    </lineage>
</organism>
<feature type="transmembrane region" description="Helical" evidence="4">
    <location>
        <begin position="136"/>
        <end position="158"/>
    </location>
</feature>
<evidence type="ECO:0000256" key="2">
    <source>
        <dbReference type="ARBA" id="ARBA00008017"/>
    </source>
</evidence>
<feature type="transmembrane region" description="Helical" evidence="4">
    <location>
        <begin position="50"/>
        <end position="73"/>
    </location>
</feature>
<dbReference type="GO" id="GO:0050982">
    <property type="term" value="P:detection of mechanical stimulus"/>
    <property type="evidence" value="ECO:0007669"/>
    <property type="project" value="TreeGrafter"/>
</dbReference>
<accession>A0A6A6KGY7</accession>
<evidence type="ECO:0000313" key="5">
    <source>
        <dbReference type="EMBL" id="KAF2287168.1"/>
    </source>
</evidence>
<evidence type="ECO:0000313" key="6">
    <source>
        <dbReference type="Proteomes" id="UP000467840"/>
    </source>
</evidence>
<protein>
    <submittedName>
        <fullName evidence="5">Uncharacterized protein</fullName>
    </submittedName>
</protein>
<dbReference type="AlphaFoldDB" id="A0A6A6KGY7"/>
<keyword evidence="4" id="KW-0472">Membrane</keyword>
<dbReference type="GO" id="GO:0006820">
    <property type="term" value="P:monoatomic anion transport"/>
    <property type="evidence" value="ECO:0007669"/>
    <property type="project" value="TreeGrafter"/>
</dbReference>
<dbReference type="PANTHER" id="PTHR31618:SF33">
    <property type="entry name" value="MECHANOSENSITIVE ION CHANNEL PROTEIN"/>
    <property type="match status" value="1"/>
</dbReference>
<proteinExistence type="inferred from homology"/>
<comment type="similarity">
    <text evidence="2">Belongs to the MscS (TC 1.A.23) family.</text>
</comment>
<dbReference type="Proteomes" id="UP000467840">
    <property type="component" value="Chromosome 3"/>
</dbReference>
<keyword evidence="6" id="KW-1185">Reference proteome</keyword>
<dbReference type="GO" id="GO:0005886">
    <property type="term" value="C:plasma membrane"/>
    <property type="evidence" value="ECO:0007669"/>
    <property type="project" value="TreeGrafter"/>
</dbReference>
<dbReference type="PANTHER" id="PTHR31618">
    <property type="entry name" value="MECHANOSENSITIVE ION CHANNEL PROTEIN 5"/>
    <property type="match status" value="1"/>
</dbReference>
<name>A0A6A6KGY7_HEVBR</name>